<sequence>MDDAITFFPLVFRRIDNGARYLAVVKVILYHNASQALNEYCSLVQPYCRKIELGYNILPFTLCKVTDRSGILLREYVDHSLLDRMCTRPFLCMEEKKWIAFQLLQALAQLHLAGNFSGDGGQVDGRWDWGGAIVWPI</sequence>
<dbReference type="GO" id="GO:0034272">
    <property type="term" value="C:phosphatidylinositol 3-kinase complex, class III, type II"/>
    <property type="evidence" value="ECO:0007669"/>
    <property type="project" value="TreeGrafter"/>
</dbReference>
<dbReference type="AlphaFoldDB" id="A0A3S5BW60"/>
<dbReference type="InterPro" id="IPR045162">
    <property type="entry name" value="Vps15-like"/>
</dbReference>
<dbReference type="OrthoDB" id="242910at2759"/>
<dbReference type="Proteomes" id="UP000784294">
    <property type="component" value="Unassembled WGS sequence"/>
</dbReference>
<dbReference type="GO" id="GO:0004674">
    <property type="term" value="F:protein serine/threonine kinase activity"/>
    <property type="evidence" value="ECO:0007669"/>
    <property type="project" value="InterPro"/>
</dbReference>
<dbReference type="GO" id="GO:0016236">
    <property type="term" value="P:macroautophagy"/>
    <property type="evidence" value="ECO:0007669"/>
    <property type="project" value="InterPro"/>
</dbReference>
<dbReference type="PANTHER" id="PTHR17583:SF0">
    <property type="entry name" value="PHOSPHOINOSITIDE 3-KINASE REGULATORY SUBUNIT 4"/>
    <property type="match status" value="1"/>
</dbReference>
<reference evidence="1" key="1">
    <citation type="submission" date="2018-11" db="EMBL/GenBank/DDBJ databases">
        <authorList>
            <consortium name="Pathogen Informatics"/>
        </authorList>
    </citation>
    <scope>NUCLEOTIDE SEQUENCE</scope>
</reference>
<evidence type="ECO:0000313" key="1">
    <source>
        <dbReference type="EMBL" id="VEL21213.1"/>
    </source>
</evidence>
<organism evidence="1 2">
    <name type="scientific">Protopolystoma xenopodis</name>
    <dbReference type="NCBI Taxonomy" id="117903"/>
    <lineage>
        <taxon>Eukaryota</taxon>
        <taxon>Metazoa</taxon>
        <taxon>Spiralia</taxon>
        <taxon>Lophotrochozoa</taxon>
        <taxon>Platyhelminthes</taxon>
        <taxon>Monogenea</taxon>
        <taxon>Polyopisthocotylea</taxon>
        <taxon>Polystomatidea</taxon>
        <taxon>Polystomatidae</taxon>
        <taxon>Protopolystoma</taxon>
    </lineage>
</organism>
<gene>
    <name evidence="1" type="ORF">PXEA_LOCUS14653</name>
</gene>
<dbReference type="EMBL" id="CAAALY010050175">
    <property type="protein sequence ID" value="VEL21213.1"/>
    <property type="molecule type" value="Genomic_DNA"/>
</dbReference>
<dbReference type="InterPro" id="IPR011009">
    <property type="entry name" value="Kinase-like_dom_sf"/>
</dbReference>
<proteinExistence type="predicted"/>
<dbReference type="PANTHER" id="PTHR17583">
    <property type="entry name" value="PHOSPHOINOSITIDE 3-KINASE REGULATORY SUBUNIT 4"/>
    <property type="match status" value="1"/>
</dbReference>
<dbReference type="GO" id="GO:0034271">
    <property type="term" value="C:phosphatidylinositol 3-kinase complex, class III, type I"/>
    <property type="evidence" value="ECO:0007669"/>
    <property type="project" value="TreeGrafter"/>
</dbReference>
<name>A0A3S5BW60_9PLAT</name>
<dbReference type="GO" id="GO:0006623">
    <property type="term" value="P:protein targeting to vacuole"/>
    <property type="evidence" value="ECO:0007669"/>
    <property type="project" value="TreeGrafter"/>
</dbReference>
<dbReference type="GO" id="GO:0005770">
    <property type="term" value="C:late endosome"/>
    <property type="evidence" value="ECO:0007669"/>
    <property type="project" value="TreeGrafter"/>
</dbReference>
<evidence type="ECO:0000313" key="2">
    <source>
        <dbReference type="Proteomes" id="UP000784294"/>
    </source>
</evidence>
<comment type="caution">
    <text evidence="1">The sequence shown here is derived from an EMBL/GenBank/DDBJ whole genome shotgun (WGS) entry which is preliminary data.</text>
</comment>
<dbReference type="GO" id="GO:0071561">
    <property type="term" value="C:nucleus-vacuole junction"/>
    <property type="evidence" value="ECO:0007669"/>
    <property type="project" value="TreeGrafter"/>
</dbReference>
<dbReference type="SUPFAM" id="SSF56112">
    <property type="entry name" value="Protein kinase-like (PK-like)"/>
    <property type="match status" value="1"/>
</dbReference>
<dbReference type="GO" id="GO:0045324">
    <property type="term" value="P:late endosome to vacuole transport"/>
    <property type="evidence" value="ECO:0007669"/>
    <property type="project" value="InterPro"/>
</dbReference>
<evidence type="ECO:0008006" key="3">
    <source>
        <dbReference type="Google" id="ProtNLM"/>
    </source>
</evidence>
<protein>
    <recommendedName>
        <fullName evidence="3">Protein kinase domain-containing protein</fullName>
    </recommendedName>
</protein>
<keyword evidence="2" id="KW-1185">Reference proteome</keyword>
<accession>A0A3S5BW60</accession>